<dbReference type="AlphaFoldDB" id="A0A401T5F4"/>
<proteinExistence type="predicted"/>
<evidence type="ECO:0000313" key="1">
    <source>
        <dbReference type="EMBL" id="GCC37824.1"/>
    </source>
</evidence>
<comment type="caution">
    <text evidence="1">The sequence shown here is derived from an EMBL/GenBank/DDBJ whole genome shotgun (WGS) entry which is preliminary data.</text>
</comment>
<dbReference type="Proteomes" id="UP000287033">
    <property type="component" value="Unassembled WGS sequence"/>
</dbReference>
<sequence length="109" mass="12596">MSRRGDSGQEGVLPKVSRSSLLDSFGAEKKTGKFRRSTVGMVALQETIKEKQVRYREARENRRLKFDDAYRYIINILSRMLEMEETVVEDFILDSLTVSNANICLNYLI</sequence>
<name>A0A401T5F4_CHIPU</name>
<dbReference type="OMA" id="PPVIGKC"/>
<keyword evidence="2" id="KW-1185">Reference proteome</keyword>
<organism evidence="1 2">
    <name type="scientific">Chiloscyllium punctatum</name>
    <name type="common">Brownbanded bambooshark</name>
    <name type="synonym">Hemiscyllium punctatum</name>
    <dbReference type="NCBI Taxonomy" id="137246"/>
    <lineage>
        <taxon>Eukaryota</taxon>
        <taxon>Metazoa</taxon>
        <taxon>Chordata</taxon>
        <taxon>Craniata</taxon>
        <taxon>Vertebrata</taxon>
        <taxon>Chondrichthyes</taxon>
        <taxon>Elasmobranchii</taxon>
        <taxon>Galeomorphii</taxon>
        <taxon>Galeoidea</taxon>
        <taxon>Orectolobiformes</taxon>
        <taxon>Hemiscylliidae</taxon>
        <taxon>Chiloscyllium</taxon>
    </lineage>
</organism>
<dbReference type="EMBL" id="BEZZ01001063">
    <property type="protein sequence ID" value="GCC37824.1"/>
    <property type="molecule type" value="Genomic_DNA"/>
</dbReference>
<evidence type="ECO:0000313" key="2">
    <source>
        <dbReference type="Proteomes" id="UP000287033"/>
    </source>
</evidence>
<gene>
    <name evidence="1" type="ORF">chiPu_0016331</name>
</gene>
<protein>
    <submittedName>
        <fullName evidence="1">Uncharacterized protein</fullName>
    </submittedName>
</protein>
<reference evidence="1 2" key="1">
    <citation type="journal article" date="2018" name="Nat. Ecol. Evol.">
        <title>Shark genomes provide insights into elasmobranch evolution and the origin of vertebrates.</title>
        <authorList>
            <person name="Hara Y"/>
            <person name="Yamaguchi K"/>
            <person name="Onimaru K"/>
            <person name="Kadota M"/>
            <person name="Koyanagi M"/>
            <person name="Keeley SD"/>
            <person name="Tatsumi K"/>
            <person name="Tanaka K"/>
            <person name="Motone F"/>
            <person name="Kageyama Y"/>
            <person name="Nozu R"/>
            <person name="Adachi N"/>
            <person name="Nishimura O"/>
            <person name="Nakagawa R"/>
            <person name="Tanegashima C"/>
            <person name="Kiyatake I"/>
            <person name="Matsumoto R"/>
            <person name="Murakumo K"/>
            <person name="Nishida K"/>
            <person name="Terakita A"/>
            <person name="Kuratani S"/>
            <person name="Sato K"/>
            <person name="Hyodo S Kuraku.S."/>
        </authorList>
    </citation>
    <scope>NUCLEOTIDE SEQUENCE [LARGE SCALE GENOMIC DNA]</scope>
</reference>
<dbReference type="OrthoDB" id="286107at2759"/>
<accession>A0A401T5F4</accession>
<dbReference type="STRING" id="137246.A0A401T5F4"/>